<dbReference type="OrthoDB" id="4981253at2"/>
<dbReference type="AlphaFoldDB" id="A0A6H9WMF8"/>
<name>A0A6H9WMF8_9MICO</name>
<organism evidence="2 3">
    <name type="scientific">Pseudoclavibacter endophyticus</name>
    <dbReference type="NCBI Taxonomy" id="1778590"/>
    <lineage>
        <taxon>Bacteria</taxon>
        <taxon>Bacillati</taxon>
        <taxon>Actinomycetota</taxon>
        <taxon>Actinomycetes</taxon>
        <taxon>Micrococcales</taxon>
        <taxon>Microbacteriaceae</taxon>
        <taxon>Pseudoclavibacter</taxon>
    </lineage>
</organism>
<feature type="region of interest" description="Disordered" evidence="1">
    <location>
        <begin position="68"/>
        <end position="90"/>
    </location>
</feature>
<proteinExistence type="predicted"/>
<evidence type="ECO:0008006" key="4">
    <source>
        <dbReference type="Google" id="ProtNLM"/>
    </source>
</evidence>
<keyword evidence="3" id="KW-1185">Reference proteome</keyword>
<dbReference type="EMBL" id="WBJY01000001">
    <property type="protein sequence ID" value="KAB1650363.1"/>
    <property type="molecule type" value="Genomic_DNA"/>
</dbReference>
<sequence>MATNFGSSNPRRPLRERVKEAGGWFAYIDAHLIRWGGPAAVGPYETTPAPSAEERAKRACPLCGHPFNQHTFDRSGPKTHMHCPAGSEHS</sequence>
<gene>
    <name evidence="2" type="ORF">F8O04_09335</name>
</gene>
<accession>A0A6H9WMF8</accession>
<evidence type="ECO:0000313" key="2">
    <source>
        <dbReference type="EMBL" id="KAB1650363.1"/>
    </source>
</evidence>
<dbReference type="Proteomes" id="UP000431744">
    <property type="component" value="Unassembled WGS sequence"/>
</dbReference>
<comment type="caution">
    <text evidence="2">The sequence shown here is derived from an EMBL/GenBank/DDBJ whole genome shotgun (WGS) entry which is preliminary data.</text>
</comment>
<reference evidence="2 3" key="1">
    <citation type="submission" date="2019-09" db="EMBL/GenBank/DDBJ databases">
        <title>Phylogeny of genus Pseudoclavibacter and closely related genus.</title>
        <authorList>
            <person name="Li Y."/>
        </authorList>
    </citation>
    <scope>NUCLEOTIDE SEQUENCE [LARGE SCALE GENOMIC DNA]</scope>
    <source>
        <strain evidence="2 3">EGI 60007</strain>
    </source>
</reference>
<evidence type="ECO:0000313" key="3">
    <source>
        <dbReference type="Proteomes" id="UP000431744"/>
    </source>
</evidence>
<protein>
    <recommendedName>
        <fullName evidence="4">Type IV secretion protein Rhs</fullName>
    </recommendedName>
</protein>
<evidence type="ECO:0000256" key="1">
    <source>
        <dbReference type="SAM" id="MobiDB-lite"/>
    </source>
</evidence>